<feature type="domain" description="DUF403" evidence="1">
    <location>
        <begin position="4"/>
        <end position="313"/>
    </location>
</feature>
<reference evidence="2 3" key="1">
    <citation type="submission" date="2018-07" db="EMBL/GenBank/DDBJ databases">
        <title>Venubactetium sediminum gen. nov., sp. nov., isolated from a marine solar saltern.</title>
        <authorList>
            <person name="Wang S."/>
        </authorList>
    </citation>
    <scope>NUCLEOTIDE SEQUENCE [LARGE SCALE GENOMIC DNA]</scope>
    <source>
        <strain evidence="2 3">WD2A32</strain>
    </source>
</reference>
<gene>
    <name evidence="2" type="ORF">DRB17_16975</name>
</gene>
<keyword evidence="3" id="KW-1185">Reference proteome</keyword>
<dbReference type="Proteomes" id="UP000253941">
    <property type="component" value="Unassembled WGS sequence"/>
</dbReference>
<dbReference type="InterPro" id="IPR051680">
    <property type="entry name" value="ATP-dep_Glu-Cys_Ligase-2"/>
</dbReference>
<evidence type="ECO:0000313" key="3">
    <source>
        <dbReference type="Proteomes" id="UP000253941"/>
    </source>
</evidence>
<evidence type="ECO:0000259" key="1">
    <source>
        <dbReference type="Pfam" id="PF04168"/>
    </source>
</evidence>
<dbReference type="InterPro" id="IPR007296">
    <property type="entry name" value="DUF403"/>
</dbReference>
<accession>A0A369T5P6</accession>
<organism evidence="2 3">
    <name type="scientific">Ferruginivarius sediminum</name>
    <dbReference type="NCBI Taxonomy" id="2661937"/>
    <lineage>
        <taxon>Bacteria</taxon>
        <taxon>Pseudomonadati</taxon>
        <taxon>Pseudomonadota</taxon>
        <taxon>Alphaproteobacteria</taxon>
        <taxon>Rhodospirillales</taxon>
        <taxon>Rhodospirillaceae</taxon>
        <taxon>Ferruginivarius</taxon>
    </lineage>
</organism>
<comment type="caution">
    <text evidence="2">The sequence shown here is derived from an EMBL/GenBank/DDBJ whole genome shotgun (WGS) entry which is preliminary data.</text>
</comment>
<proteinExistence type="predicted"/>
<protein>
    <submittedName>
        <fullName evidence="2">Alpha-E domain-containing protein</fullName>
    </submittedName>
</protein>
<name>A0A369T5P6_9PROT</name>
<dbReference type="EMBL" id="QPMH01000022">
    <property type="protein sequence ID" value="RDD60643.1"/>
    <property type="molecule type" value="Genomic_DNA"/>
</dbReference>
<dbReference type="PANTHER" id="PTHR34595">
    <property type="entry name" value="BLR5612 PROTEIN"/>
    <property type="match status" value="1"/>
</dbReference>
<dbReference type="AlphaFoldDB" id="A0A369T5P6"/>
<sequence>MSNLLARYAASIFWLARYVERAEDLARILDVNETFSRDSRGGQNWRSILQLYADDERFFAANPHASAAEVIHFYTLDAGNPSSIVSSIRAARENARTLRPLISTEMWTQLNIFYNRLRAMTREDLAEPRLARFCSFIKEGCQTHTGITEGTFYRDEGWYFYQLGRSLERADQTTRLLEVKYHLLLPSSQDVGSPFDVSQWNAVLRSAAGFHAFRRLHPSGMTAANVAGFLLLHLPFPRSVHACVHSAAQTLEELREGYALTGGADALEQLHELRAMLRGHTAAAVVQAGLHELLDDVQARLNAVSAGLASDFFGLGHAAAAE</sequence>
<dbReference type="PANTHER" id="PTHR34595:SF7">
    <property type="entry name" value="SLL1039 PROTEIN"/>
    <property type="match status" value="1"/>
</dbReference>
<dbReference type="Pfam" id="PF04168">
    <property type="entry name" value="Alpha-E"/>
    <property type="match status" value="1"/>
</dbReference>
<evidence type="ECO:0000313" key="2">
    <source>
        <dbReference type="EMBL" id="RDD60643.1"/>
    </source>
</evidence>
<dbReference type="RefSeq" id="WP_114583420.1">
    <property type="nucleotide sequence ID" value="NZ_QPMH01000022.1"/>
</dbReference>